<evidence type="ECO:0000313" key="8">
    <source>
        <dbReference type="EMBL" id="OAO11791.1"/>
    </source>
</evidence>
<dbReference type="OrthoDB" id="10071681at2759"/>
<evidence type="ECO:0000256" key="1">
    <source>
        <dbReference type="ARBA" id="ARBA00004123"/>
    </source>
</evidence>
<protein>
    <recommendedName>
        <fullName evidence="7">CENP-T/Histone H4 histone fold domain-containing protein</fullName>
    </recommendedName>
</protein>
<reference evidence="8 9" key="1">
    <citation type="submission" date="2016-05" db="EMBL/GenBank/DDBJ databases">
        <title>Nuclear genome of Blastocystis sp. subtype 1 NandII.</title>
        <authorList>
            <person name="Gentekaki E."/>
            <person name="Curtis B."/>
            <person name="Stairs C."/>
            <person name="Eme L."/>
            <person name="Herman E."/>
            <person name="Klimes V."/>
            <person name="Arias M.C."/>
            <person name="Elias M."/>
            <person name="Hilliou F."/>
            <person name="Klute M."/>
            <person name="Malik S.-B."/>
            <person name="Pightling A."/>
            <person name="Rachubinski R."/>
            <person name="Salas D."/>
            <person name="Schlacht A."/>
            <person name="Suga H."/>
            <person name="Archibald J."/>
            <person name="Ball S.G."/>
            <person name="Clark G."/>
            <person name="Dacks J."/>
            <person name="Van Der Giezen M."/>
            <person name="Tsaousis A."/>
            <person name="Roger A."/>
        </authorList>
    </citation>
    <scope>NUCLEOTIDE SEQUENCE [LARGE SCALE GENOMIC DNA]</scope>
    <source>
        <strain evidence="9">ATCC 50177 / NandII</strain>
    </source>
</reference>
<keyword evidence="9" id="KW-1185">Reference proteome</keyword>
<comment type="caution">
    <text evidence="8">The sequence shown here is derived from an EMBL/GenBank/DDBJ whole genome shotgun (WGS) entry which is preliminary data.</text>
</comment>
<dbReference type="Gene3D" id="1.10.20.10">
    <property type="entry name" value="Histone, subunit A"/>
    <property type="match status" value="1"/>
</dbReference>
<sequence>MENNKDVRRLVKEVQGDLPELSTSSLLSDTSILSVPSESEVLKKHASIAPVTPAKQAEESDSQKETPREVFRKAEAFLPSVLSTPSKSGDDSLMIANQEDSINQSGIHASSILSNESAHTSFYNPNETSFMSSVPRRRRSIRESQYESLLRSETKRVATYSGLFQDSERLSPSAAEKSLFRPSSAAPNISEIKSADTSILSTGSVNNGDASPDHSLSHLSSRLSAINEATRSTLIHSPSPAPESPLDAKKEVVMHEEMDIEPASFDEESTKTLSSQEETAIRNLLSSQPDEPSQLQPSTSLLEDSMMPPPTQSLHAKLRIPLKGVSRAGRKKGQKNDEDVIIPYALVKKLVTANCGRRIGKEIFPVINSITSEFFETVADRLDDYCHLGKRDTIDISDVELLMKRQRIINKKQSFEDLARENLNKQQIESLIRVPEWKAHINDMGNYLR</sequence>
<feature type="compositionally biased region" description="Polar residues" evidence="6">
    <location>
        <begin position="284"/>
        <end position="302"/>
    </location>
</feature>
<proteinExistence type="inferred from homology"/>
<keyword evidence="4" id="KW-0158">Chromosome</keyword>
<dbReference type="Proteomes" id="UP000078348">
    <property type="component" value="Unassembled WGS sequence"/>
</dbReference>
<dbReference type="CDD" id="cd22920">
    <property type="entry name" value="HFD_CENP-T"/>
    <property type="match status" value="1"/>
</dbReference>
<evidence type="ECO:0000256" key="6">
    <source>
        <dbReference type="SAM" id="MobiDB-lite"/>
    </source>
</evidence>
<evidence type="ECO:0000256" key="5">
    <source>
        <dbReference type="ARBA" id="ARBA00023242"/>
    </source>
</evidence>
<organism evidence="8 9">
    <name type="scientific">Blastocystis sp. subtype 1 (strain ATCC 50177 / NandII)</name>
    <dbReference type="NCBI Taxonomy" id="478820"/>
    <lineage>
        <taxon>Eukaryota</taxon>
        <taxon>Sar</taxon>
        <taxon>Stramenopiles</taxon>
        <taxon>Bigyra</taxon>
        <taxon>Opalozoa</taxon>
        <taxon>Opalinata</taxon>
        <taxon>Blastocystidae</taxon>
        <taxon>Blastocystis</taxon>
    </lineage>
</organism>
<comment type="similarity">
    <text evidence="3">Belongs to the CENP-T/CNN1 family.</text>
</comment>
<keyword evidence="5" id="KW-0539">Nucleus</keyword>
<dbReference type="PANTHER" id="PTHR46904">
    <property type="entry name" value="CENTROMERE PROTEIN T"/>
    <property type="match status" value="1"/>
</dbReference>
<dbReference type="GO" id="GO:0000278">
    <property type="term" value="P:mitotic cell cycle"/>
    <property type="evidence" value="ECO:0007669"/>
    <property type="project" value="TreeGrafter"/>
</dbReference>
<feature type="compositionally biased region" description="Basic and acidic residues" evidence="6">
    <location>
        <begin position="56"/>
        <end position="70"/>
    </location>
</feature>
<evidence type="ECO:0000313" key="9">
    <source>
        <dbReference type="Proteomes" id="UP000078348"/>
    </source>
</evidence>
<dbReference type="AlphaFoldDB" id="A0A196S5U4"/>
<name>A0A196S5U4_BLAHN</name>
<evidence type="ECO:0000256" key="4">
    <source>
        <dbReference type="ARBA" id="ARBA00022454"/>
    </source>
</evidence>
<evidence type="ECO:0000256" key="3">
    <source>
        <dbReference type="ARBA" id="ARBA00010137"/>
    </source>
</evidence>
<dbReference type="SUPFAM" id="SSF47113">
    <property type="entry name" value="Histone-fold"/>
    <property type="match status" value="1"/>
</dbReference>
<accession>A0A196S5U4</accession>
<evidence type="ECO:0000259" key="7">
    <source>
        <dbReference type="Pfam" id="PF15511"/>
    </source>
</evidence>
<comment type="subcellular location">
    <subcellularLocation>
        <location evidence="2">Chromosome</location>
    </subcellularLocation>
    <subcellularLocation>
        <location evidence="1">Nucleus</location>
    </subcellularLocation>
</comment>
<dbReference type="GO" id="GO:0046982">
    <property type="term" value="F:protein heterodimerization activity"/>
    <property type="evidence" value="ECO:0007669"/>
    <property type="project" value="InterPro"/>
</dbReference>
<dbReference type="Pfam" id="PF15511">
    <property type="entry name" value="CENP-T_C"/>
    <property type="match status" value="1"/>
</dbReference>
<dbReference type="InterPro" id="IPR009072">
    <property type="entry name" value="Histone-fold"/>
</dbReference>
<gene>
    <name evidence="8" type="ORF">AV274_6543</name>
</gene>
<dbReference type="GO" id="GO:0000776">
    <property type="term" value="C:kinetochore"/>
    <property type="evidence" value="ECO:0007669"/>
    <property type="project" value="InterPro"/>
</dbReference>
<dbReference type="GO" id="GO:0051382">
    <property type="term" value="P:kinetochore assembly"/>
    <property type="evidence" value="ECO:0007669"/>
    <property type="project" value="InterPro"/>
</dbReference>
<dbReference type="InterPro" id="IPR035425">
    <property type="entry name" value="CENP-T/H4_C"/>
</dbReference>
<dbReference type="GO" id="GO:0007059">
    <property type="term" value="P:chromosome segregation"/>
    <property type="evidence" value="ECO:0007669"/>
    <property type="project" value="TreeGrafter"/>
</dbReference>
<feature type="region of interest" description="Disordered" evidence="6">
    <location>
        <begin position="43"/>
        <end position="70"/>
    </location>
</feature>
<dbReference type="PANTHER" id="PTHR46904:SF1">
    <property type="entry name" value="CENTROMERE PROTEIN T"/>
    <property type="match status" value="1"/>
</dbReference>
<feature type="domain" description="CENP-T/Histone H4 histone fold" evidence="7">
    <location>
        <begin position="341"/>
        <end position="433"/>
    </location>
</feature>
<dbReference type="EMBL" id="LXWW01000579">
    <property type="protein sequence ID" value="OAO11791.1"/>
    <property type="molecule type" value="Genomic_DNA"/>
</dbReference>
<evidence type="ECO:0000256" key="2">
    <source>
        <dbReference type="ARBA" id="ARBA00004286"/>
    </source>
</evidence>
<dbReference type="GO" id="GO:0005634">
    <property type="term" value="C:nucleus"/>
    <property type="evidence" value="ECO:0007669"/>
    <property type="project" value="UniProtKB-SubCell"/>
</dbReference>
<dbReference type="InterPro" id="IPR028255">
    <property type="entry name" value="CENP-T"/>
</dbReference>
<dbReference type="GO" id="GO:0003677">
    <property type="term" value="F:DNA binding"/>
    <property type="evidence" value="ECO:0007669"/>
    <property type="project" value="InterPro"/>
</dbReference>
<feature type="region of interest" description="Disordered" evidence="6">
    <location>
        <begin position="284"/>
        <end position="314"/>
    </location>
</feature>